<gene>
    <name evidence="3" type="ORF">FPZ08_03570</name>
</gene>
<dbReference type="InterPro" id="IPR005546">
    <property type="entry name" value="Autotransporte_beta"/>
</dbReference>
<proteinExistence type="predicted"/>
<dbReference type="OrthoDB" id="7872833at2"/>
<protein>
    <submittedName>
        <fullName evidence="3">Autotransporter domain-containing protein</fullName>
    </submittedName>
</protein>
<evidence type="ECO:0000313" key="4">
    <source>
        <dbReference type="Proteomes" id="UP000315364"/>
    </source>
</evidence>
<sequence length="1399" mass="137005">MMAMVWRARKPRREYVCLLAMGLVALPVLPRQAVAACIPAGGTDYACSASNTAPQVIVADDANVSTNAGFSVDTTGTAANALDISGMGAITYTDLNGSPLTAGGIGLAVLSGGDIVAGSDGVVTIDTNGVISGDLEGISVVNEGTGATSITAHNTVTSANGRGVYAGHTNAANASTLSIDVQTVTGFHGIFAHNMIGAIDITAAGSVTATTGNGIVASNPFGIATGAVTINAEAVSGAVHGILIENEGTGATSLTATGSVVGTDGLGIHVSTDNAANTNGIVVNARDVSAGTDGISAQSDGTGMTSLTASGAVVGADGSGFLVESTNVANTGGVAINAQAVSGGMHGVVVYDSGLGASRIDAQGTVNGTAGSGIFVRSDNIGNLGGIDIDAVAVNGNVHGIYAENHGLGAATITATGDVTALVDKGIAIGNDHVDNIHAVTVAAQAVTGGDYGIYVNNSGRGVIDILAAGTVTATNGAGVVAWDSTATNTDGMTVQTQAVNGATDGIVVENVGTGATSVTASGAVVGTDRFGIIGVLTNAANASALAIDAQSVSGGVDGMRIRNAGTGATSIVASGAVVGTDGAGISSILGAGNSGGIAIDAQAVSGGTHGIVVYDPGLGAARIDAQGTVIGTAGSGVFIRSDNTANLGGVDIDAVAVSGNVHGIYAENHGLGATTITATGTVTAIIDKGIAVGNDHSGNLNAVTVNAQAVSGGNNGIFVNNQGQGAINIVAGGAVAASNGIGIEASNHAAGNTGGIMIDAQSVRSDGSGDAGIFALNNGSGLTDIAVGGLVEGSGGGIVALSANGAAIDISIAGEVRNLSQASQDIAIATTGGAAVIANTNRLLGVVQLGDLADSLSNAGTWNSAGGTNSFGAGMDSVTNQAGAALIAASLAGAVETTRFDGLEVFDSFGRVTLADGGASDRLEIDGNAVFKAGSVHAADTNATGAADLVLIAGSADIAGAVLDIANQGGYLPGQTFTVLTAAGGLSGEYAAITGVVQSAFLSLEDSYDANNAYLTVVQSQALSDVAGTPNQMATAAGLESLAPGHPVVSAVLALPDEDQARAAFDQLSGEIHGSLQTALLDNSGFVRDAMGDRLRARLGAPEVAYVPVLAYAPGATPILVAPERVEPVFWGQGFGAWGAADGDGNAAGLDRQSKGLLIGADGLLGDWRIGMLAGYGHVGFTAADRVSSGSSEDYHLGLYGGTEWGDFAFRAGLAHSWHDIGTDRAVAFPGFAGNATAQYGAGTLQAFGELGYGIEASGMRFEPFVNFAHVRLSHDGFTERGGAGALAVQGTTSGVTFATLGLRAEHHLALGTVEATLRGMVGWRHALGDTTPTSNHAFAGGSSFAIAGVPLARNSAQVEAALDLALTPNTSFSLAYKGLLSASAQDHGFTLGLAGQF</sequence>
<dbReference type="RefSeq" id="WP_146288710.1">
    <property type="nucleotide sequence ID" value="NZ_CP042304.1"/>
</dbReference>
<dbReference type="SMART" id="SM00869">
    <property type="entry name" value="Autotransporter"/>
    <property type="match status" value="1"/>
</dbReference>
<evidence type="ECO:0000259" key="2">
    <source>
        <dbReference type="PROSITE" id="PS51208"/>
    </source>
</evidence>
<dbReference type="SUPFAM" id="SSF103515">
    <property type="entry name" value="Autotransporter"/>
    <property type="match status" value="1"/>
</dbReference>
<dbReference type="EMBL" id="CP042304">
    <property type="protein sequence ID" value="QDZ09902.1"/>
    <property type="molecule type" value="Genomic_DNA"/>
</dbReference>
<evidence type="ECO:0000313" key="3">
    <source>
        <dbReference type="EMBL" id="QDZ09902.1"/>
    </source>
</evidence>
<feature type="domain" description="Autotransporter" evidence="2">
    <location>
        <begin position="1124"/>
        <end position="1399"/>
    </location>
</feature>
<dbReference type="InterPro" id="IPR006315">
    <property type="entry name" value="OM_autotransptr_brl_dom"/>
</dbReference>
<dbReference type="NCBIfam" id="TIGR01414">
    <property type="entry name" value="autotrans_barl"/>
    <property type="match status" value="1"/>
</dbReference>
<keyword evidence="4" id="KW-1185">Reference proteome</keyword>
<dbReference type="GO" id="GO:0019867">
    <property type="term" value="C:outer membrane"/>
    <property type="evidence" value="ECO:0007669"/>
    <property type="project" value="InterPro"/>
</dbReference>
<dbReference type="Pfam" id="PF03797">
    <property type="entry name" value="Autotransporter"/>
    <property type="match status" value="1"/>
</dbReference>
<dbReference type="KEGG" id="dea:FPZ08_03570"/>
<organism evidence="3 4">
    <name type="scientific">Devosia ginsengisoli</name>
    <dbReference type="NCBI Taxonomy" id="400770"/>
    <lineage>
        <taxon>Bacteria</taxon>
        <taxon>Pseudomonadati</taxon>
        <taxon>Pseudomonadota</taxon>
        <taxon>Alphaproteobacteria</taxon>
        <taxon>Hyphomicrobiales</taxon>
        <taxon>Devosiaceae</taxon>
        <taxon>Devosia</taxon>
    </lineage>
</organism>
<evidence type="ECO:0000256" key="1">
    <source>
        <dbReference type="SAM" id="SignalP"/>
    </source>
</evidence>
<reference evidence="3 4" key="1">
    <citation type="submission" date="2019-07" db="EMBL/GenBank/DDBJ databases">
        <title>Full genome sequence of Devosia sp. Gsoil 520.</title>
        <authorList>
            <person name="Im W.-T."/>
        </authorList>
    </citation>
    <scope>NUCLEOTIDE SEQUENCE [LARGE SCALE GENOMIC DNA]</scope>
    <source>
        <strain evidence="3 4">Gsoil 520</strain>
    </source>
</reference>
<dbReference type="InterPro" id="IPR036709">
    <property type="entry name" value="Autotransporte_beta_dom_sf"/>
</dbReference>
<feature type="chain" id="PRO_5022708500" evidence="1">
    <location>
        <begin position="36"/>
        <end position="1399"/>
    </location>
</feature>
<dbReference type="Proteomes" id="UP000315364">
    <property type="component" value="Chromosome"/>
</dbReference>
<accession>A0A5B8LQY7</accession>
<dbReference type="Gene3D" id="2.40.128.130">
    <property type="entry name" value="Autotransporter beta-domain"/>
    <property type="match status" value="1"/>
</dbReference>
<keyword evidence="1" id="KW-0732">Signal</keyword>
<name>A0A5B8LQY7_9HYPH</name>
<feature type="signal peptide" evidence="1">
    <location>
        <begin position="1"/>
        <end position="35"/>
    </location>
</feature>
<dbReference type="PROSITE" id="PS51208">
    <property type="entry name" value="AUTOTRANSPORTER"/>
    <property type="match status" value="1"/>
</dbReference>